<evidence type="ECO:0000313" key="2">
    <source>
        <dbReference type="Proteomes" id="UP001602058"/>
    </source>
</evidence>
<gene>
    <name evidence="1" type="ORF">ACFY1D_37250</name>
</gene>
<name>A0ABW6UUH0_9ACTN</name>
<dbReference type="EMBL" id="JBIAWJ010000031">
    <property type="protein sequence ID" value="MFF4527021.1"/>
    <property type="molecule type" value="Genomic_DNA"/>
</dbReference>
<dbReference type="RefSeq" id="WP_351086149.1">
    <property type="nucleotide sequence ID" value="NZ_JBEOZG010000037.1"/>
</dbReference>
<comment type="caution">
    <text evidence="1">The sequence shown here is derived from an EMBL/GenBank/DDBJ whole genome shotgun (WGS) entry which is preliminary data.</text>
</comment>
<evidence type="ECO:0000313" key="1">
    <source>
        <dbReference type="EMBL" id="MFF4527021.1"/>
    </source>
</evidence>
<accession>A0ABW6UUH0</accession>
<protein>
    <recommendedName>
        <fullName evidence="3">Fibronectin type-III domain-containing protein</fullName>
    </recommendedName>
</protein>
<keyword evidence="2" id="KW-1185">Reference proteome</keyword>
<sequence>MTGSVPRELVALRQRLARMEKGQRYAHGGSIENSALEVRDDTGSLRAIVGQQGDGTTAVNIVNGPPPPQPTAPSVASVLGGITVSWDGTFANGAVIPLDWSRVEVHASIVAGFTPTAATLATTIETAQGATVVVSCDTDVYVRLVARNTSGTASIPSTQVGPNGPTPVVADDIQDGIVTTLKLADDAVTAAKVAVGAIGTDQLALGIGNLAPDPSFEGAYTAQLIAARPDWTLVTPGNNSATALHVDCTSGFTTWKNIELARYPVLPGERHYLAVDFRTSAAFDGTGVKLMFRYEDAAATVLGYGVADKAFTPGAGWYRATAQVQAPAGTATAVLLVEASACSAGEAWFDNAEVSTLVVGGKVAAGSITANEIAALTIQAGNLAADSVAAGKVAADAITGREIQALSVTSDELAANSVIAGKIAAGAVTANSLTVGVAQSIATKITDAMGDSTLWAQTFDPGTTSWLTGVTDAAAGGTVAQAAGPVTLERTTNTPYDPDTLYKVTVRVRTTAAPTAGTPTVYMGLVGVAADGTTRVNSTGANNFVTGQHFITANNVTVAAGATWTTLTGYVQGNAATGTTTACPDPKAPGKLHTNARYVRPIVRLLMGATGGTMQVDQVTVETVPTGVVNSVNIANGAVTATSLAADAITGKTITGGVLQTAVSGQRVTINEAGANKILVYDSTSRPVAELSGAGMALQGTNGSQLIMDPNNTFPNFRLTNAARTNEAVINVSENTAGAADLGLNSGKFSSHGWTDMKWRTFFGNDFWVAEKIRDSATATHIGGRVYLGDTTASIGYENTADTTSNARLILTPGFAQLTQARMQVDTPASSSTAFIVNAATGQAGHLLRLLVNTVDKFRVDQDGNTTVEGLLTARNIVTGSVTITPVANTPTSVNVTGLNLPGTVHRAFLTAQSQVPGTVVECSATNVTSTGLTVWVNRTNNTSTNIWYLVIAS</sequence>
<reference evidence="1 2" key="1">
    <citation type="submission" date="2024-10" db="EMBL/GenBank/DDBJ databases">
        <title>The Natural Products Discovery Center: Release of the First 8490 Sequenced Strains for Exploring Actinobacteria Biosynthetic Diversity.</title>
        <authorList>
            <person name="Kalkreuter E."/>
            <person name="Kautsar S.A."/>
            <person name="Yang D."/>
            <person name="Bader C.D."/>
            <person name="Teijaro C.N."/>
            <person name="Fluegel L."/>
            <person name="Davis C.M."/>
            <person name="Simpson J.R."/>
            <person name="Lauterbach L."/>
            <person name="Steele A.D."/>
            <person name="Gui C."/>
            <person name="Meng S."/>
            <person name="Li G."/>
            <person name="Viehrig K."/>
            <person name="Ye F."/>
            <person name="Su P."/>
            <person name="Kiefer A.F."/>
            <person name="Nichols A."/>
            <person name="Cepeda A.J."/>
            <person name="Yan W."/>
            <person name="Fan B."/>
            <person name="Jiang Y."/>
            <person name="Adhikari A."/>
            <person name="Zheng C.-J."/>
            <person name="Schuster L."/>
            <person name="Cowan T.M."/>
            <person name="Smanski M.J."/>
            <person name="Chevrette M.G."/>
            <person name="De Carvalho L.P.S."/>
            <person name="Shen B."/>
        </authorList>
    </citation>
    <scope>NUCLEOTIDE SEQUENCE [LARGE SCALE GENOMIC DNA]</scope>
    <source>
        <strain evidence="1 2">NPDC001390</strain>
    </source>
</reference>
<proteinExistence type="predicted"/>
<dbReference type="Proteomes" id="UP001602058">
    <property type="component" value="Unassembled WGS sequence"/>
</dbReference>
<evidence type="ECO:0008006" key="3">
    <source>
        <dbReference type="Google" id="ProtNLM"/>
    </source>
</evidence>
<organism evidence="1 2">
    <name type="scientific">Streptomyces bluensis</name>
    <dbReference type="NCBI Taxonomy" id="33897"/>
    <lineage>
        <taxon>Bacteria</taxon>
        <taxon>Bacillati</taxon>
        <taxon>Actinomycetota</taxon>
        <taxon>Actinomycetes</taxon>
        <taxon>Kitasatosporales</taxon>
        <taxon>Streptomycetaceae</taxon>
        <taxon>Streptomyces</taxon>
    </lineage>
</organism>